<comment type="caution">
    <text evidence="2">The sequence shown here is derived from an EMBL/GenBank/DDBJ whole genome shotgun (WGS) entry which is preliminary data.</text>
</comment>
<keyword evidence="1" id="KW-1133">Transmembrane helix</keyword>
<keyword evidence="1" id="KW-0472">Membrane</keyword>
<keyword evidence="1" id="KW-0812">Transmembrane</keyword>
<dbReference type="RefSeq" id="WP_134716105.1">
    <property type="nucleotide sequence ID" value="NZ_SDKM01000010.1"/>
</dbReference>
<organism evidence="2 3">
    <name type="scientific">Nocardioides guangzhouensis</name>
    <dbReference type="NCBI Taxonomy" id="2497878"/>
    <lineage>
        <taxon>Bacteria</taxon>
        <taxon>Bacillati</taxon>
        <taxon>Actinomycetota</taxon>
        <taxon>Actinomycetes</taxon>
        <taxon>Propionibacteriales</taxon>
        <taxon>Nocardioidaceae</taxon>
        <taxon>Nocardioides</taxon>
    </lineage>
</organism>
<evidence type="ECO:0000313" key="2">
    <source>
        <dbReference type="EMBL" id="RYP86660.1"/>
    </source>
</evidence>
<dbReference type="EMBL" id="SDKM01000010">
    <property type="protein sequence ID" value="RYP86660.1"/>
    <property type="molecule type" value="Genomic_DNA"/>
</dbReference>
<protein>
    <submittedName>
        <fullName evidence="2">Uncharacterized protein</fullName>
    </submittedName>
</protein>
<keyword evidence="3" id="KW-1185">Reference proteome</keyword>
<accession>A0A4Q4ZES8</accession>
<sequence length="106" mass="11102">MSPLQALTDLLRRLPQGLRKTIYSALALLGALLATLVAFGVSDIGPISLTRALELYAYVSPAIGVVAVANVNKPADAPVAEFDEDVDLSAFEPVGSEDEVYGAAAW</sequence>
<evidence type="ECO:0000313" key="3">
    <source>
        <dbReference type="Proteomes" id="UP000295198"/>
    </source>
</evidence>
<dbReference type="OrthoDB" id="3787112at2"/>
<dbReference type="AlphaFoldDB" id="A0A4Q4ZES8"/>
<proteinExistence type="predicted"/>
<reference evidence="2 3" key="1">
    <citation type="submission" date="2019-01" db="EMBL/GenBank/DDBJ databases">
        <title>Nocardioides guangzhouensis sp. nov., an actinobacterium isolated from soil.</title>
        <authorList>
            <person name="Fu Y."/>
            <person name="Cai Y."/>
            <person name="Lin Z."/>
            <person name="Chen P."/>
        </authorList>
    </citation>
    <scope>NUCLEOTIDE SEQUENCE [LARGE SCALE GENOMIC DNA]</scope>
    <source>
        <strain evidence="2 3">130</strain>
    </source>
</reference>
<feature type="transmembrane region" description="Helical" evidence="1">
    <location>
        <begin position="21"/>
        <end position="41"/>
    </location>
</feature>
<evidence type="ECO:0000256" key="1">
    <source>
        <dbReference type="SAM" id="Phobius"/>
    </source>
</evidence>
<dbReference type="Proteomes" id="UP000295198">
    <property type="component" value="Unassembled WGS sequence"/>
</dbReference>
<name>A0A4Q4ZES8_9ACTN</name>
<gene>
    <name evidence="2" type="ORF">EKO23_08270</name>
</gene>